<comment type="caution">
    <text evidence="1">The sequence shown here is derived from an EMBL/GenBank/DDBJ whole genome shotgun (WGS) entry which is preliminary data.</text>
</comment>
<reference evidence="1 2" key="1">
    <citation type="submission" date="2019-10" db="EMBL/GenBank/DDBJ databases">
        <title>New species of Slilvanegrellaceae.</title>
        <authorList>
            <person name="Pitt A."/>
            <person name="Hahn M.W."/>
        </authorList>
    </citation>
    <scope>NUCLEOTIDE SEQUENCE [LARGE SCALE GENOMIC DNA]</scope>
    <source>
        <strain evidence="1 2">SP-Ram-0.45-NSY-1</strain>
    </source>
</reference>
<dbReference type="EMBL" id="WFLM01000003">
    <property type="protein sequence ID" value="KAB8038816.1"/>
    <property type="molecule type" value="Genomic_DNA"/>
</dbReference>
<name>A0A6N6VTD8_9BACT</name>
<evidence type="ECO:0000313" key="1">
    <source>
        <dbReference type="EMBL" id="KAB8038816.1"/>
    </source>
</evidence>
<organism evidence="1 2">
    <name type="scientific">Silvanigrella paludirubra</name>
    <dbReference type="NCBI Taxonomy" id="2499159"/>
    <lineage>
        <taxon>Bacteria</taxon>
        <taxon>Pseudomonadati</taxon>
        <taxon>Bdellovibrionota</taxon>
        <taxon>Oligoflexia</taxon>
        <taxon>Silvanigrellales</taxon>
        <taxon>Silvanigrellaceae</taxon>
        <taxon>Silvanigrella</taxon>
    </lineage>
</organism>
<evidence type="ECO:0008006" key="3">
    <source>
        <dbReference type="Google" id="ProtNLM"/>
    </source>
</evidence>
<sequence length="68" mass="7809">MWPNELAKKYQSFFQTYLEDAPHKAFAISKKGGYGRSNSQYSKEIAIQKAIDFCNKSSKSECEVYDSD</sequence>
<evidence type="ECO:0000313" key="2">
    <source>
        <dbReference type="Proteomes" id="UP000437748"/>
    </source>
</evidence>
<accession>A0A6N6VTD8</accession>
<gene>
    <name evidence="1" type="ORF">GCL60_08110</name>
</gene>
<dbReference type="OrthoDB" id="7839439at2"/>
<dbReference type="Proteomes" id="UP000437748">
    <property type="component" value="Unassembled WGS sequence"/>
</dbReference>
<dbReference type="AlphaFoldDB" id="A0A6N6VTD8"/>
<keyword evidence="2" id="KW-1185">Reference proteome</keyword>
<proteinExistence type="predicted"/>
<protein>
    <recommendedName>
        <fullName evidence="3">DUF4189 domain-containing protein</fullName>
    </recommendedName>
</protein>
<dbReference type="RefSeq" id="WP_153420172.1">
    <property type="nucleotide sequence ID" value="NZ_WFLM01000003.1"/>
</dbReference>